<dbReference type="PANTHER" id="PTHR12855:SF10">
    <property type="entry name" value="DNA METHYLTRANSFERASE 1-ASSOCIATED PROTEIN 1"/>
    <property type="match status" value="1"/>
</dbReference>
<dbReference type="Pfam" id="PF16282">
    <property type="entry name" value="SANT_DAMP1_like"/>
    <property type="match status" value="1"/>
</dbReference>
<evidence type="ECO:0000313" key="8">
    <source>
        <dbReference type="EMBL" id="CAD8578284.1"/>
    </source>
</evidence>
<keyword evidence="3" id="KW-0805">Transcription regulation</keyword>
<dbReference type="PANTHER" id="PTHR12855">
    <property type="entry name" value="DNA METHYLTRANSFERASE 1-ASSOCIATED PROTEIN 1 FAMILY MEMBER"/>
    <property type="match status" value="1"/>
</dbReference>
<dbReference type="GO" id="GO:0006338">
    <property type="term" value="P:chromatin remodeling"/>
    <property type="evidence" value="ECO:0007669"/>
    <property type="project" value="InterPro"/>
</dbReference>
<keyword evidence="4" id="KW-0804">Transcription</keyword>
<keyword evidence="5" id="KW-0539">Nucleus</keyword>
<feature type="region of interest" description="Disordered" evidence="6">
    <location>
        <begin position="14"/>
        <end position="36"/>
    </location>
</feature>
<evidence type="ECO:0000259" key="7">
    <source>
        <dbReference type="Pfam" id="PF16282"/>
    </source>
</evidence>
<organism evidence="9">
    <name type="scientific">Ostreococcus mediterraneus</name>
    <dbReference type="NCBI Taxonomy" id="1486918"/>
    <lineage>
        <taxon>Eukaryota</taxon>
        <taxon>Viridiplantae</taxon>
        <taxon>Chlorophyta</taxon>
        <taxon>Mamiellophyceae</taxon>
        <taxon>Mamiellales</taxon>
        <taxon>Bathycoccaceae</taxon>
        <taxon>Ostreococcus</taxon>
    </lineage>
</organism>
<gene>
    <name evidence="8" type="ORF">OMED0929_LOCUS1655</name>
    <name evidence="9" type="ORF">OMED0929_LOCUS1656</name>
</gene>
<protein>
    <recommendedName>
        <fullName evidence="7">dAMP1 SANT/Myb-like domain-containing protein</fullName>
    </recommendedName>
</protein>
<dbReference type="InterPro" id="IPR027109">
    <property type="entry name" value="Swc4/Dmap1"/>
</dbReference>
<evidence type="ECO:0000256" key="6">
    <source>
        <dbReference type="SAM" id="MobiDB-lite"/>
    </source>
</evidence>
<feature type="region of interest" description="Disordered" evidence="6">
    <location>
        <begin position="450"/>
        <end position="474"/>
    </location>
</feature>
<dbReference type="GO" id="GO:0003714">
    <property type="term" value="F:transcription corepressor activity"/>
    <property type="evidence" value="ECO:0007669"/>
    <property type="project" value="TreeGrafter"/>
</dbReference>
<evidence type="ECO:0000256" key="5">
    <source>
        <dbReference type="ARBA" id="ARBA00023242"/>
    </source>
</evidence>
<proteinExistence type="predicted"/>
<dbReference type="AlphaFoldDB" id="A0A6U0DS89"/>
<dbReference type="FunFam" id="1.10.10.60:FF:000087">
    <property type="entry name" value="DNA methyltransferase 1-associated protein 1"/>
    <property type="match status" value="1"/>
</dbReference>
<dbReference type="EMBL" id="HBEW01002004">
    <property type="protein sequence ID" value="CAD8578284.1"/>
    <property type="molecule type" value="Transcribed_RNA"/>
</dbReference>
<dbReference type="GO" id="GO:0006281">
    <property type="term" value="P:DNA repair"/>
    <property type="evidence" value="ECO:0007669"/>
    <property type="project" value="InterPro"/>
</dbReference>
<evidence type="ECO:0000256" key="1">
    <source>
        <dbReference type="ARBA" id="ARBA00004123"/>
    </source>
</evidence>
<keyword evidence="2" id="KW-0156">Chromatin regulator</keyword>
<evidence type="ECO:0000313" key="9">
    <source>
        <dbReference type="EMBL" id="CAD8578286.1"/>
    </source>
</evidence>
<evidence type="ECO:0000256" key="4">
    <source>
        <dbReference type="ARBA" id="ARBA00023163"/>
    </source>
</evidence>
<dbReference type="GO" id="GO:0035267">
    <property type="term" value="C:NuA4 histone acetyltransferase complex"/>
    <property type="evidence" value="ECO:0007669"/>
    <property type="project" value="InterPro"/>
</dbReference>
<dbReference type="EMBL" id="HBEW01002005">
    <property type="protein sequence ID" value="CAD8578286.1"/>
    <property type="molecule type" value="Transcribed_RNA"/>
</dbReference>
<reference evidence="9" key="1">
    <citation type="submission" date="2021-01" db="EMBL/GenBank/DDBJ databases">
        <authorList>
            <person name="Corre E."/>
            <person name="Pelletier E."/>
            <person name="Niang G."/>
            <person name="Scheremetjew M."/>
            <person name="Finn R."/>
            <person name="Kale V."/>
            <person name="Holt S."/>
            <person name="Cochrane G."/>
            <person name="Meng A."/>
            <person name="Brown T."/>
            <person name="Cohen L."/>
        </authorList>
    </citation>
    <scope>NUCLEOTIDE SEQUENCE</scope>
    <source>
        <strain evidence="9">Clade-D-RCC2572</strain>
    </source>
</reference>
<evidence type="ECO:0000256" key="3">
    <source>
        <dbReference type="ARBA" id="ARBA00023015"/>
    </source>
</evidence>
<sequence>MGDAKDILGIPRSVGAGALAGKPKKRANAGAEKPPKGISREVWQITRGTSVHDGDARAPVMPTAVTLHGLKDKRKITARTVTWQWQPFRNSARTDSLQLKHWVKKAIGGAQQTLMGTNGGDVGGDYAFAKYNKKVDMITYTNEEYEQRLKLLDESWSKEETDYLFELLARFDLRFIIVQDRWSFEGSKARSVDDLKVRYYTIAKTLIEARAETPEEAATHQIVKMPFNPQHEYDRKVALNTLLNRTNGEMKEEAEILNKVREIEKRRRTENQALLQRAAAVFAQGRSQVVERPLSIDEVRADFETLAPELPTKGSAALKSGAYLRGAHFIAVANEQAIQAQGGPRFGKRIDQALEDLGVSTPVMNTHAVCAGWLKLREETIELLRARKDLVAVYERLVAKGKTPGYIPGMADVEAKKSSDVVVKTETPVLATPVTAAATPAATMVIKQEHAAQTLKRKADEPSGRKAQRPKRGH</sequence>
<accession>A0A6U0DS89</accession>
<evidence type="ECO:0000256" key="2">
    <source>
        <dbReference type="ARBA" id="ARBA00022853"/>
    </source>
</evidence>
<comment type="subcellular location">
    <subcellularLocation>
        <location evidence="1">Nucleus</location>
    </subcellularLocation>
</comment>
<dbReference type="GO" id="GO:0000122">
    <property type="term" value="P:negative regulation of transcription by RNA polymerase II"/>
    <property type="evidence" value="ECO:0007669"/>
    <property type="project" value="TreeGrafter"/>
</dbReference>
<dbReference type="InterPro" id="IPR032563">
    <property type="entry name" value="DAMP1_SANT-like"/>
</dbReference>
<feature type="domain" description="DAMP1 SANT/Myb-like" evidence="7">
    <location>
        <begin position="126"/>
        <end position="207"/>
    </location>
</feature>
<dbReference type="GO" id="GO:0000812">
    <property type="term" value="C:Swr1 complex"/>
    <property type="evidence" value="ECO:0007669"/>
    <property type="project" value="TreeGrafter"/>
</dbReference>
<name>A0A6U0DS89_9CHLO</name>
<dbReference type="Gene3D" id="1.10.10.60">
    <property type="entry name" value="Homeodomain-like"/>
    <property type="match status" value="1"/>
</dbReference>